<dbReference type="EMBL" id="JAQTJK010000004">
    <property type="protein sequence ID" value="MDK2041059.1"/>
    <property type="molecule type" value="Genomic_DNA"/>
</dbReference>
<reference evidence="1" key="2">
    <citation type="submission" date="2023-02" db="EMBL/GenBank/DDBJ databases">
        <authorList>
            <person name="Concha-Toloza M."/>
            <person name="Lopez-Cantillo M."/>
            <person name="Molina-Mora J."/>
            <person name="Collado L."/>
        </authorList>
    </citation>
    <scope>NUCLEOTIDE SEQUENCE</scope>
    <source>
        <strain evidence="1">FR1p153A2</strain>
    </source>
</reference>
<dbReference type="AlphaFoldDB" id="A0AAW6VG06"/>
<sequence>MYIKSIFKVEDGYKEDKEYKRFLKESVSFDLRRVSKLNLLAIYGAVNCLKNINYDKNLSIYTSTNNGNIEETYKVLNELKDANPIMPFDFLNINTNNTGFYISKAINSKGNNYTISSNELSFEKTLQTIFFEYKSNYANSFLIGYIDESLKNIPQSQLKDIQKDSLLLKDNSSWLYIDSVKDNCIAKLELVEYFQNLSDLNNFLNSIHFDMVALNKFAQNQIEDLNIRSSLVKNFENLSSISDIIDMLNSDFNNSIFISIDENNRAYLINFIK</sequence>
<gene>
    <name evidence="1" type="ORF">PT517_04600</name>
</gene>
<evidence type="ECO:0000313" key="1">
    <source>
        <dbReference type="EMBL" id="MDK2041059.1"/>
    </source>
</evidence>
<dbReference type="Proteomes" id="UP001237501">
    <property type="component" value="Unassembled WGS sequence"/>
</dbReference>
<accession>A0AAW6VG06</accession>
<organism evidence="1 2">
    <name type="scientific">Aliarcobacter butzleri</name>
    <dbReference type="NCBI Taxonomy" id="28197"/>
    <lineage>
        <taxon>Bacteria</taxon>
        <taxon>Pseudomonadati</taxon>
        <taxon>Campylobacterota</taxon>
        <taxon>Epsilonproteobacteria</taxon>
        <taxon>Campylobacterales</taxon>
        <taxon>Arcobacteraceae</taxon>
        <taxon>Aliarcobacter</taxon>
    </lineage>
</organism>
<proteinExistence type="predicted"/>
<evidence type="ECO:0008006" key="3">
    <source>
        <dbReference type="Google" id="ProtNLM"/>
    </source>
</evidence>
<dbReference type="RefSeq" id="WP_152059881.1">
    <property type="nucleotide sequence ID" value="NZ_CABVSN010000008.1"/>
</dbReference>
<reference evidence="1" key="1">
    <citation type="journal article" date="2023" name="Antibiotics">
        <title>Genomic Characterization of Antibiotic-Resistant Campylobacterales Isolated from Chilean Poultry Meat.</title>
        <authorList>
            <person name="Concha-Toloza M."/>
            <person name="Lopez-Cantillo M."/>
            <person name="Molina-Mora J.A."/>
            <person name="Collado L."/>
        </authorList>
    </citation>
    <scope>NUCLEOTIDE SEQUENCE</scope>
    <source>
        <strain evidence="1">FR1p153A2</strain>
    </source>
</reference>
<name>A0AAW6VG06_9BACT</name>
<protein>
    <recommendedName>
        <fullName evidence="3">Beta-ketoacyl synthase N-terminal domain-containing protein</fullName>
    </recommendedName>
</protein>
<comment type="caution">
    <text evidence="1">The sequence shown here is derived from an EMBL/GenBank/DDBJ whole genome shotgun (WGS) entry which is preliminary data.</text>
</comment>
<evidence type="ECO:0000313" key="2">
    <source>
        <dbReference type="Proteomes" id="UP001237501"/>
    </source>
</evidence>